<feature type="transmembrane region" description="Helical" evidence="1">
    <location>
        <begin position="6"/>
        <end position="27"/>
    </location>
</feature>
<dbReference type="EMBL" id="JBJHZY010000002">
    <property type="protein sequence ID" value="MFL0268542.1"/>
    <property type="molecule type" value="Genomic_DNA"/>
</dbReference>
<evidence type="ECO:0000313" key="2">
    <source>
        <dbReference type="EMBL" id="MFL0268542.1"/>
    </source>
</evidence>
<sequence length="70" mass="8191">MLLVIELFGILTMFTIVFVLVWGFIILNQIFGQLRYKNYLMEKLIQTISLQNKVVTKKEQAQPEDNIAET</sequence>
<evidence type="ECO:0000313" key="3">
    <source>
        <dbReference type="Proteomes" id="UP001623661"/>
    </source>
</evidence>
<name>A0ABW8TSI3_9CLOT</name>
<comment type="caution">
    <text evidence="2">The sequence shown here is derived from an EMBL/GenBank/DDBJ whole genome shotgun (WGS) entry which is preliminary data.</text>
</comment>
<gene>
    <name evidence="2" type="ORF">ACJDUH_10625</name>
</gene>
<proteinExistence type="predicted"/>
<keyword evidence="1" id="KW-0472">Membrane</keyword>
<dbReference type="Proteomes" id="UP001623661">
    <property type="component" value="Unassembled WGS sequence"/>
</dbReference>
<protein>
    <recommendedName>
        <fullName evidence="4">DUF4083 domain-containing protein</fullName>
    </recommendedName>
</protein>
<evidence type="ECO:0000256" key="1">
    <source>
        <dbReference type="SAM" id="Phobius"/>
    </source>
</evidence>
<keyword evidence="1" id="KW-1133">Transmembrane helix</keyword>
<organism evidence="2 3">
    <name type="scientific">Candidatus Clostridium radicumherbarum</name>
    <dbReference type="NCBI Taxonomy" id="3381662"/>
    <lineage>
        <taxon>Bacteria</taxon>
        <taxon>Bacillati</taxon>
        <taxon>Bacillota</taxon>
        <taxon>Clostridia</taxon>
        <taxon>Eubacteriales</taxon>
        <taxon>Clostridiaceae</taxon>
        <taxon>Clostridium</taxon>
    </lineage>
</organism>
<dbReference type="RefSeq" id="WP_406765170.1">
    <property type="nucleotide sequence ID" value="NZ_JBJHZY010000002.1"/>
</dbReference>
<accession>A0ABW8TSI3</accession>
<evidence type="ECO:0008006" key="4">
    <source>
        <dbReference type="Google" id="ProtNLM"/>
    </source>
</evidence>
<keyword evidence="3" id="KW-1185">Reference proteome</keyword>
<keyword evidence="1" id="KW-0812">Transmembrane</keyword>
<reference evidence="2 3" key="1">
    <citation type="submission" date="2024-11" db="EMBL/GenBank/DDBJ databases">
        <authorList>
            <person name="Heng Y.C."/>
            <person name="Lim A.C.H."/>
            <person name="Lee J.K.Y."/>
            <person name="Kittelmann S."/>
        </authorList>
    </citation>
    <scope>NUCLEOTIDE SEQUENCE [LARGE SCALE GENOMIC DNA]</scope>
    <source>
        <strain evidence="2 3">WILCCON 0202</strain>
    </source>
</reference>